<protein>
    <submittedName>
        <fullName evidence="2">Uncharacterized protein</fullName>
    </submittedName>
</protein>
<organism evidence="2 3">
    <name type="scientific">Sinosporangium album</name>
    <dbReference type="NCBI Taxonomy" id="504805"/>
    <lineage>
        <taxon>Bacteria</taxon>
        <taxon>Bacillati</taxon>
        <taxon>Actinomycetota</taxon>
        <taxon>Actinomycetes</taxon>
        <taxon>Streptosporangiales</taxon>
        <taxon>Streptosporangiaceae</taxon>
        <taxon>Sinosporangium</taxon>
    </lineage>
</organism>
<reference evidence="2 3" key="1">
    <citation type="submission" date="2016-10" db="EMBL/GenBank/DDBJ databases">
        <authorList>
            <person name="de Groot N.N."/>
        </authorList>
    </citation>
    <scope>NUCLEOTIDE SEQUENCE [LARGE SCALE GENOMIC DNA]</scope>
    <source>
        <strain evidence="2 3">CPCC 201354</strain>
    </source>
</reference>
<dbReference type="Proteomes" id="UP000198923">
    <property type="component" value="Unassembled WGS sequence"/>
</dbReference>
<evidence type="ECO:0000256" key="1">
    <source>
        <dbReference type="SAM" id="MobiDB-lite"/>
    </source>
</evidence>
<dbReference type="AlphaFoldDB" id="A0A1G8AGE2"/>
<sequence>MVGVHSVPDHTPAAGFQNNLNGGIARDSADKVSTDMHI</sequence>
<feature type="compositionally biased region" description="Basic and acidic residues" evidence="1">
    <location>
        <begin position="27"/>
        <end position="38"/>
    </location>
</feature>
<evidence type="ECO:0000313" key="2">
    <source>
        <dbReference type="EMBL" id="SDH19400.1"/>
    </source>
</evidence>
<name>A0A1G8AGE2_9ACTN</name>
<gene>
    <name evidence="2" type="ORF">SAMN05421505_112124</name>
</gene>
<keyword evidence="3" id="KW-1185">Reference proteome</keyword>
<dbReference type="STRING" id="504805.SAMN05421505_112124"/>
<accession>A0A1G8AGE2</accession>
<feature type="region of interest" description="Disordered" evidence="1">
    <location>
        <begin position="1"/>
        <end position="38"/>
    </location>
</feature>
<proteinExistence type="predicted"/>
<dbReference type="EMBL" id="FNCN01000012">
    <property type="protein sequence ID" value="SDH19400.1"/>
    <property type="molecule type" value="Genomic_DNA"/>
</dbReference>
<evidence type="ECO:0000313" key="3">
    <source>
        <dbReference type="Proteomes" id="UP000198923"/>
    </source>
</evidence>